<proteinExistence type="predicted"/>
<feature type="signal peptide" evidence="2">
    <location>
        <begin position="1"/>
        <end position="15"/>
    </location>
</feature>
<feature type="compositionally biased region" description="Basic and acidic residues" evidence="1">
    <location>
        <begin position="905"/>
        <end position="920"/>
    </location>
</feature>
<name>A0ABM1VQB9_APLCA</name>
<feature type="region of interest" description="Disordered" evidence="1">
    <location>
        <begin position="905"/>
        <end position="936"/>
    </location>
</feature>
<feature type="compositionally biased region" description="Low complexity" evidence="1">
    <location>
        <begin position="130"/>
        <end position="151"/>
    </location>
</feature>
<feature type="region of interest" description="Disordered" evidence="1">
    <location>
        <begin position="561"/>
        <end position="580"/>
    </location>
</feature>
<dbReference type="Proteomes" id="UP000694888">
    <property type="component" value="Unplaced"/>
</dbReference>
<feature type="region of interest" description="Disordered" evidence="1">
    <location>
        <begin position="619"/>
        <end position="672"/>
    </location>
</feature>
<feature type="region of interest" description="Disordered" evidence="1">
    <location>
        <begin position="812"/>
        <end position="883"/>
    </location>
</feature>
<keyword evidence="3" id="KW-1185">Reference proteome</keyword>
<feature type="compositionally biased region" description="Basic and acidic residues" evidence="1">
    <location>
        <begin position="281"/>
        <end position="307"/>
    </location>
</feature>
<sequence>MYVFYKLLLLFSASSRLRLLQRVLSSSRLPLRLVTAVMSWKSELFKQPQQDKFPSGRGHHAHQQHLVDSPPQDNSRVFVSGNGKDQTKFEHSATGPNPRRVSGAQRDEVAGLLDKFPEKTKAGSFDYEAQQSQGQGSLKSSSLGTGNTTSTDPTGDSFKVHDKILQKRNPNRGMLRAKSVEFNFNSSSTDGSVFDYERAVSGMQQGAIHSDGGLRVPQDRSYARKVRRGERSLRSGLHSSRIPRAALNDEQAFSDPSEMLGHSKHPSRGDTSTSLHTSSFGRDRDVGGREIHTDDGRTDEMMSERSLRRFAQADPSASSMKDTHYRTGHSENPSSLDMDSDERFVRLTFTPKDKLSSGSVFNFNMGSPSTVPGAHTAAHMMSINHPDTETESGIDATDALDPYDKVIKKIREISSSSVSNVEKLQQVCYLLSIDSPNDRNVENKDKFKSNLSHSTMDLRPRELQTFPNQDSIDSNTRSFSQMEKTERPVETVQRMKKNLAKSMEELNSLIGHSENPVEPSSSDKYFSHHSTGLEKGRYKSELKIHPVYNKPNVLIHSKEEVLPSSSHPQSSSFDLSNASSAPLLKNDSQYQWPQNEMTMDVASKKLSFSSNSINALEDSRSHFDLSRPRYEESPQSDHMSQSPLDKYSQPPDFRDNYSQQLRRTNPSRPSSLNVFSNRNFISPSFLRPASSMRDLTSSGQHPLTLELLREIEIDAEYQTLQALEELDILKNLHEDFASNEYPYSKYEDEERDPPEEFRRTQKFGDNPDYSAFQRLEGSREQSFGSDSRQDAKSEHVNEFVVQSCLHAVEAKSNEAGAMNLDDDVRRESFARGDGQSLDSVPKDFRDSGKDVQSRSPQHLGIPEEDIDRLVSEAEQESHSQEEVALSLQKVQRMLEAEESRRNELLRHISDTSADVGDHGELGVGRRMSHTTSTDNGYGSWASKLVSAQSTSSDGAGFEPDAGVDAEWVKDSASSSSSEGHAGIIFRRLQSAKEASLDKSAQNASSDKPFQDDEFF</sequence>
<feature type="region of interest" description="Disordered" evidence="1">
    <location>
        <begin position="511"/>
        <end position="530"/>
    </location>
</feature>
<feature type="region of interest" description="Disordered" evidence="1">
    <location>
        <begin position="220"/>
        <end position="338"/>
    </location>
</feature>
<feature type="compositionally biased region" description="Basic and acidic residues" evidence="1">
    <location>
        <begin position="840"/>
        <end position="852"/>
    </location>
</feature>
<feature type="region of interest" description="Disordered" evidence="1">
    <location>
        <begin position="994"/>
        <end position="1015"/>
    </location>
</feature>
<gene>
    <name evidence="4" type="primary">LOC118477387</name>
</gene>
<dbReference type="GeneID" id="118477387"/>
<organism evidence="3 4">
    <name type="scientific">Aplysia californica</name>
    <name type="common">California sea hare</name>
    <dbReference type="NCBI Taxonomy" id="6500"/>
    <lineage>
        <taxon>Eukaryota</taxon>
        <taxon>Metazoa</taxon>
        <taxon>Spiralia</taxon>
        <taxon>Lophotrochozoa</taxon>
        <taxon>Mollusca</taxon>
        <taxon>Gastropoda</taxon>
        <taxon>Heterobranchia</taxon>
        <taxon>Euthyneura</taxon>
        <taxon>Tectipleura</taxon>
        <taxon>Aplysiida</taxon>
        <taxon>Aplysioidea</taxon>
        <taxon>Aplysiidae</taxon>
        <taxon>Aplysia</taxon>
    </lineage>
</organism>
<feature type="region of interest" description="Disordered" evidence="1">
    <location>
        <begin position="48"/>
        <end position="104"/>
    </location>
</feature>
<dbReference type="RefSeq" id="XP_035824611.1">
    <property type="nucleotide sequence ID" value="XM_035968718.1"/>
</dbReference>
<reference evidence="4" key="1">
    <citation type="submission" date="2025-08" db="UniProtKB">
        <authorList>
            <consortium name="RefSeq"/>
        </authorList>
    </citation>
    <scope>IDENTIFICATION</scope>
</reference>
<feature type="compositionally biased region" description="Polar residues" evidence="1">
    <location>
        <begin position="466"/>
        <end position="482"/>
    </location>
</feature>
<feature type="compositionally biased region" description="Polar residues" evidence="1">
    <location>
        <begin position="998"/>
        <end position="1007"/>
    </location>
</feature>
<feature type="chain" id="PRO_5047354422" evidence="2">
    <location>
        <begin position="16"/>
        <end position="1015"/>
    </location>
</feature>
<feature type="compositionally biased region" description="Polar residues" evidence="1">
    <location>
        <begin position="518"/>
        <end position="530"/>
    </location>
</feature>
<evidence type="ECO:0000313" key="3">
    <source>
        <dbReference type="Proteomes" id="UP000694888"/>
    </source>
</evidence>
<keyword evidence="2" id="KW-0732">Signal</keyword>
<evidence type="ECO:0000313" key="4">
    <source>
        <dbReference type="RefSeq" id="XP_035824611.1"/>
    </source>
</evidence>
<feature type="region of interest" description="Disordered" evidence="1">
    <location>
        <begin position="126"/>
        <end position="160"/>
    </location>
</feature>
<accession>A0ABM1VQB9</accession>
<feature type="compositionally biased region" description="Polar residues" evidence="1">
    <location>
        <begin position="656"/>
        <end position="672"/>
    </location>
</feature>
<feature type="compositionally biased region" description="Low complexity" evidence="1">
    <location>
        <begin position="564"/>
        <end position="580"/>
    </location>
</feature>
<feature type="region of interest" description="Disordered" evidence="1">
    <location>
        <begin position="740"/>
        <end position="770"/>
    </location>
</feature>
<evidence type="ECO:0000256" key="2">
    <source>
        <dbReference type="SAM" id="SignalP"/>
    </source>
</evidence>
<feature type="compositionally biased region" description="Polar residues" evidence="1">
    <location>
        <begin position="269"/>
        <end position="280"/>
    </location>
</feature>
<feature type="region of interest" description="Disordered" evidence="1">
    <location>
        <begin position="466"/>
        <end position="492"/>
    </location>
</feature>
<evidence type="ECO:0000256" key="1">
    <source>
        <dbReference type="SAM" id="MobiDB-lite"/>
    </source>
</evidence>
<feature type="compositionally biased region" description="Basic and acidic residues" evidence="1">
    <location>
        <begin position="867"/>
        <end position="881"/>
    </location>
</feature>
<feature type="compositionally biased region" description="Basic and acidic residues" evidence="1">
    <location>
        <begin position="619"/>
        <end position="632"/>
    </location>
</feature>
<protein>
    <submittedName>
        <fullName evidence="4">Uncharacterized protein LOC118477387 isoform X2</fullName>
    </submittedName>
</protein>